<dbReference type="PANTHER" id="PTHR33884:SF3">
    <property type="entry name" value="UPF0410 PROTEIN YMGE"/>
    <property type="match status" value="1"/>
</dbReference>
<feature type="transmembrane region" description="Helical" evidence="7">
    <location>
        <begin position="71"/>
        <end position="88"/>
    </location>
</feature>
<dbReference type="Proteomes" id="UP000316598">
    <property type="component" value="Unassembled WGS sequence"/>
</dbReference>
<evidence type="ECO:0000256" key="2">
    <source>
        <dbReference type="ARBA" id="ARBA00011006"/>
    </source>
</evidence>
<proteinExistence type="inferred from homology"/>
<dbReference type="GO" id="GO:0005886">
    <property type="term" value="C:plasma membrane"/>
    <property type="evidence" value="ECO:0007669"/>
    <property type="project" value="UniProtKB-SubCell"/>
</dbReference>
<name>A0A5C5WT32_9BACT</name>
<gene>
    <name evidence="8" type="ORF">Pla22_14400</name>
</gene>
<evidence type="ECO:0000256" key="1">
    <source>
        <dbReference type="ARBA" id="ARBA00004651"/>
    </source>
</evidence>
<evidence type="ECO:0008006" key="10">
    <source>
        <dbReference type="Google" id="ProtNLM"/>
    </source>
</evidence>
<evidence type="ECO:0000256" key="3">
    <source>
        <dbReference type="ARBA" id="ARBA00022475"/>
    </source>
</evidence>
<keyword evidence="4 7" id="KW-0812">Transmembrane</keyword>
<reference evidence="8 9" key="1">
    <citation type="submission" date="2019-02" db="EMBL/GenBank/DDBJ databases">
        <title>Deep-cultivation of Planctomycetes and their phenomic and genomic characterization uncovers novel biology.</title>
        <authorList>
            <person name="Wiegand S."/>
            <person name="Jogler M."/>
            <person name="Boedeker C."/>
            <person name="Pinto D."/>
            <person name="Vollmers J."/>
            <person name="Rivas-Marin E."/>
            <person name="Kohn T."/>
            <person name="Peeters S.H."/>
            <person name="Heuer A."/>
            <person name="Rast P."/>
            <person name="Oberbeckmann S."/>
            <person name="Bunk B."/>
            <person name="Jeske O."/>
            <person name="Meyerdierks A."/>
            <person name="Storesund J.E."/>
            <person name="Kallscheuer N."/>
            <person name="Luecker S."/>
            <person name="Lage O.M."/>
            <person name="Pohl T."/>
            <person name="Merkel B.J."/>
            <person name="Hornburger P."/>
            <person name="Mueller R.-W."/>
            <person name="Bruemmer F."/>
            <person name="Labrenz M."/>
            <person name="Spormann A.M."/>
            <person name="Op Den Camp H."/>
            <person name="Overmann J."/>
            <person name="Amann R."/>
            <person name="Jetten M.S.M."/>
            <person name="Mascher T."/>
            <person name="Medema M.H."/>
            <person name="Devos D.P."/>
            <person name="Kaster A.-K."/>
            <person name="Ovreas L."/>
            <person name="Rohde M."/>
            <person name="Galperin M.Y."/>
            <person name="Jogler C."/>
        </authorList>
    </citation>
    <scope>NUCLEOTIDE SEQUENCE [LARGE SCALE GENOMIC DNA]</scope>
    <source>
        <strain evidence="8 9">Pla22</strain>
    </source>
</reference>
<organism evidence="8 9">
    <name type="scientific">Rubripirellula amarantea</name>
    <dbReference type="NCBI Taxonomy" id="2527999"/>
    <lineage>
        <taxon>Bacteria</taxon>
        <taxon>Pseudomonadati</taxon>
        <taxon>Planctomycetota</taxon>
        <taxon>Planctomycetia</taxon>
        <taxon>Pirellulales</taxon>
        <taxon>Pirellulaceae</taxon>
        <taxon>Rubripirellula</taxon>
    </lineage>
</organism>
<sequence length="121" mass="12873">MAHRHGDCVSGRQVGQLSTSLIAELRRTLPHTLRLNIMFWILGWIVFGFLVGLIARALIPGEQAMGCMRTILLGIAGSFVGGAIGYLLQGGSLIQSSGWIGSVVGAVILLALSARRGKFID</sequence>
<dbReference type="AlphaFoldDB" id="A0A5C5WT32"/>
<evidence type="ECO:0000256" key="6">
    <source>
        <dbReference type="ARBA" id="ARBA00023136"/>
    </source>
</evidence>
<keyword evidence="9" id="KW-1185">Reference proteome</keyword>
<evidence type="ECO:0000256" key="5">
    <source>
        <dbReference type="ARBA" id="ARBA00022989"/>
    </source>
</evidence>
<keyword evidence="5 7" id="KW-1133">Transmembrane helix</keyword>
<dbReference type="Pfam" id="PF04226">
    <property type="entry name" value="Transgly_assoc"/>
    <property type="match status" value="1"/>
</dbReference>
<dbReference type="EMBL" id="SJPI01000001">
    <property type="protein sequence ID" value="TWT53807.1"/>
    <property type="molecule type" value="Genomic_DNA"/>
</dbReference>
<evidence type="ECO:0000256" key="7">
    <source>
        <dbReference type="SAM" id="Phobius"/>
    </source>
</evidence>
<feature type="transmembrane region" description="Helical" evidence="7">
    <location>
        <begin position="37"/>
        <end position="59"/>
    </location>
</feature>
<evidence type="ECO:0000313" key="9">
    <source>
        <dbReference type="Proteomes" id="UP000316598"/>
    </source>
</evidence>
<comment type="subcellular location">
    <subcellularLocation>
        <location evidence="1">Cell membrane</location>
        <topology evidence="1">Multi-pass membrane protein</topology>
    </subcellularLocation>
</comment>
<accession>A0A5C5WT32</accession>
<comment type="caution">
    <text evidence="8">The sequence shown here is derived from an EMBL/GenBank/DDBJ whole genome shotgun (WGS) entry which is preliminary data.</text>
</comment>
<evidence type="ECO:0000313" key="8">
    <source>
        <dbReference type="EMBL" id="TWT53807.1"/>
    </source>
</evidence>
<feature type="transmembrane region" description="Helical" evidence="7">
    <location>
        <begin position="94"/>
        <end position="112"/>
    </location>
</feature>
<protein>
    <recommendedName>
        <fullName evidence="10">Transglycosylase associated protein</fullName>
    </recommendedName>
</protein>
<evidence type="ECO:0000256" key="4">
    <source>
        <dbReference type="ARBA" id="ARBA00022692"/>
    </source>
</evidence>
<comment type="similarity">
    <text evidence="2">Belongs to the UPF0410 family.</text>
</comment>
<dbReference type="PANTHER" id="PTHR33884">
    <property type="entry name" value="UPF0410 PROTEIN YMGE"/>
    <property type="match status" value="1"/>
</dbReference>
<keyword evidence="3" id="KW-1003">Cell membrane</keyword>
<dbReference type="InterPro" id="IPR007341">
    <property type="entry name" value="Transgly_assoc"/>
</dbReference>
<keyword evidence="6 7" id="KW-0472">Membrane</keyword>